<accession>A0A0E9WEX3</accession>
<dbReference type="EMBL" id="GBXM01019741">
    <property type="protein sequence ID" value="JAH88836.1"/>
    <property type="molecule type" value="Transcribed_RNA"/>
</dbReference>
<organism evidence="2">
    <name type="scientific">Anguilla anguilla</name>
    <name type="common">European freshwater eel</name>
    <name type="synonym">Muraena anguilla</name>
    <dbReference type="NCBI Taxonomy" id="7936"/>
    <lineage>
        <taxon>Eukaryota</taxon>
        <taxon>Metazoa</taxon>
        <taxon>Chordata</taxon>
        <taxon>Craniata</taxon>
        <taxon>Vertebrata</taxon>
        <taxon>Euteleostomi</taxon>
        <taxon>Actinopterygii</taxon>
        <taxon>Neopterygii</taxon>
        <taxon>Teleostei</taxon>
        <taxon>Anguilliformes</taxon>
        <taxon>Anguillidae</taxon>
        <taxon>Anguilla</taxon>
    </lineage>
</organism>
<dbReference type="AlphaFoldDB" id="A0A0E9WEX3"/>
<feature type="signal peptide" evidence="1">
    <location>
        <begin position="1"/>
        <end position="17"/>
    </location>
</feature>
<proteinExistence type="predicted"/>
<protein>
    <submittedName>
        <fullName evidence="2">Uncharacterized protein</fullName>
    </submittedName>
</protein>
<reference evidence="2" key="1">
    <citation type="submission" date="2014-11" db="EMBL/GenBank/DDBJ databases">
        <authorList>
            <person name="Amaro Gonzalez C."/>
        </authorList>
    </citation>
    <scope>NUCLEOTIDE SEQUENCE</scope>
</reference>
<sequence length="35" mass="3773">MCSVFHFGSCALPVSFSVLPACSLLSACEQMKEYS</sequence>
<name>A0A0E9WEX3_ANGAN</name>
<evidence type="ECO:0000256" key="1">
    <source>
        <dbReference type="SAM" id="SignalP"/>
    </source>
</evidence>
<reference evidence="2" key="2">
    <citation type="journal article" date="2015" name="Fish Shellfish Immunol.">
        <title>Early steps in the European eel (Anguilla anguilla)-Vibrio vulnificus interaction in the gills: Role of the RtxA13 toxin.</title>
        <authorList>
            <person name="Callol A."/>
            <person name="Pajuelo D."/>
            <person name="Ebbesson L."/>
            <person name="Teles M."/>
            <person name="MacKenzie S."/>
            <person name="Amaro C."/>
        </authorList>
    </citation>
    <scope>NUCLEOTIDE SEQUENCE</scope>
</reference>
<feature type="chain" id="PRO_5002434282" evidence="1">
    <location>
        <begin position="18"/>
        <end position="35"/>
    </location>
</feature>
<keyword evidence="1" id="KW-0732">Signal</keyword>
<evidence type="ECO:0000313" key="2">
    <source>
        <dbReference type="EMBL" id="JAH88836.1"/>
    </source>
</evidence>